<accession>A0A545SQ18</accession>
<organism evidence="7 8">
    <name type="scientific">Aliiroseovarius halocynthiae</name>
    <dbReference type="NCBI Taxonomy" id="985055"/>
    <lineage>
        <taxon>Bacteria</taxon>
        <taxon>Pseudomonadati</taxon>
        <taxon>Pseudomonadota</taxon>
        <taxon>Alphaproteobacteria</taxon>
        <taxon>Rhodobacterales</taxon>
        <taxon>Paracoccaceae</taxon>
        <taxon>Aliiroseovarius</taxon>
    </lineage>
</organism>
<evidence type="ECO:0000256" key="3">
    <source>
        <dbReference type="ARBA" id="ARBA00023125"/>
    </source>
</evidence>
<dbReference type="Pfam" id="PF13356">
    <property type="entry name" value="Arm-DNA-bind_3"/>
    <property type="match status" value="1"/>
</dbReference>
<keyword evidence="8" id="KW-1185">Reference proteome</keyword>
<keyword evidence="2" id="KW-0229">DNA integration</keyword>
<comment type="caution">
    <text evidence="7">The sequence shown here is derived from an EMBL/GenBank/DDBJ whole genome shotgun (WGS) entry which is preliminary data.</text>
</comment>
<evidence type="ECO:0000256" key="5">
    <source>
        <dbReference type="SAM" id="MobiDB-lite"/>
    </source>
</evidence>
<dbReference type="OrthoDB" id="6388170at2"/>
<gene>
    <name evidence="7" type="ORF">FIL88_10810</name>
</gene>
<dbReference type="Gene3D" id="1.10.150.130">
    <property type="match status" value="1"/>
</dbReference>
<dbReference type="InterPro" id="IPR038488">
    <property type="entry name" value="Integrase_DNA-bd_sf"/>
</dbReference>
<name>A0A545SQ18_9RHOB</name>
<reference evidence="7 8" key="1">
    <citation type="submission" date="2019-06" db="EMBL/GenBank/DDBJ databases">
        <title>A novel species of marine bacteria.</title>
        <authorList>
            <person name="Wang Y."/>
        </authorList>
    </citation>
    <scope>NUCLEOTIDE SEQUENCE [LARGE SCALE GENOMIC DNA]</scope>
    <source>
        <strain evidence="7 8">MA1-10</strain>
    </source>
</reference>
<dbReference type="AlphaFoldDB" id="A0A545SQ18"/>
<dbReference type="InterPro" id="IPR011010">
    <property type="entry name" value="DNA_brk_join_enz"/>
</dbReference>
<protein>
    <submittedName>
        <fullName evidence="7">DUF4102 domain-containing protein</fullName>
    </submittedName>
</protein>
<dbReference type="EMBL" id="VICH01000007">
    <property type="protein sequence ID" value="TQV67070.1"/>
    <property type="molecule type" value="Genomic_DNA"/>
</dbReference>
<evidence type="ECO:0000259" key="6">
    <source>
        <dbReference type="Pfam" id="PF13356"/>
    </source>
</evidence>
<dbReference type="PANTHER" id="PTHR30629:SF2">
    <property type="entry name" value="PROPHAGE INTEGRASE INTS-RELATED"/>
    <property type="match status" value="1"/>
</dbReference>
<dbReference type="PANTHER" id="PTHR30629">
    <property type="entry name" value="PROPHAGE INTEGRASE"/>
    <property type="match status" value="1"/>
</dbReference>
<sequence length="553" mass="63118">MTHQTISPQSLFSAHTKRVETDMMLAGSALRSVRFPHKNFMIPPITSPHNHPTTQLSRRSTKQSRLNCCGRGLGGHDAMLKWPPSNTLTASTIYDAGTQPSAGKAPWFLKKGCLSEQTERHQTVTGPGDRRKTRNGSVSGLGLRVTAHGAKSFVHSFRFNGKHRRSVIGCPDTMNVTSARFMVLQRNNDIAAGIDPDENMKTDYRKKYGETLGDVIDAYFEQHLPSKAPSHHAEFSRLIAPWTRATPKNRNRGAKRSTRLTLGEMYRDTLVADLTPQHIGPYLQRISADSIANNTLRQLRALFNWVIRMQIVDMRNPCSPFQMRKMIKQRRDYTPEQVKEIARHVFNPPMRQVVSLEGLSGREKQVAALKAGHATQNHDQLVELCNYMGILFLTMARPIEVKTARFEHFDLDRLIWHKHNTKGIKLSRSTYEYAFRSVPIHPKVAELVRHQRARWPESDLLFPNHADQMQPRDNFQRAIKRFKQLDGVPSHFQLYDLKRMAISMMMVGQGVRREDVSHYVDHRGNLDTTLIYDLGFVDPLRPVTQKLGEVLGV</sequence>
<feature type="compositionally biased region" description="Polar residues" evidence="5">
    <location>
        <begin position="47"/>
        <end position="62"/>
    </location>
</feature>
<proteinExistence type="inferred from homology"/>
<dbReference type="Gene3D" id="1.10.443.10">
    <property type="entry name" value="Intergrase catalytic core"/>
    <property type="match status" value="1"/>
</dbReference>
<evidence type="ECO:0000313" key="8">
    <source>
        <dbReference type="Proteomes" id="UP000315816"/>
    </source>
</evidence>
<dbReference type="GO" id="GO:0015074">
    <property type="term" value="P:DNA integration"/>
    <property type="evidence" value="ECO:0007669"/>
    <property type="project" value="UniProtKB-KW"/>
</dbReference>
<feature type="domain" description="Integrase DNA-binding" evidence="6">
    <location>
        <begin position="128"/>
        <end position="201"/>
    </location>
</feature>
<dbReference type="InterPro" id="IPR013762">
    <property type="entry name" value="Integrase-like_cat_sf"/>
</dbReference>
<dbReference type="InterPro" id="IPR050808">
    <property type="entry name" value="Phage_Integrase"/>
</dbReference>
<dbReference type="InterPro" id="IPR010998">
    <property type="entry name" value="Integrase_recombinase_N"/>
</dbReference>
<dbReference type="Proteomes" id="UP000315816">
    <property type="component" value="Unassembled WGS sequence"/>
</dbReference>
<evidence type="ECO:0000256" key="2">
    <source>
        <dbReference type="ARBA" id="ARBA00022908"/>
    </source>
</evidence>
<evidence type="ECO:0000256" key="4">
    <source>
        <dbReference type="ARBA" id="ARBA00023172"/>
    </source>
</evidence>
<evidence type="ECO:0000256" key="1">
    <source>
        <dbReference type="ARBA" id="ARBA00008857"/>
    </source>
</evidence>
<dbReference type="GO" id="GO:0003677">
    <property type="term" value="F:DNA binding"/>
    <property type="evidence" value="ECO:0007669"/>
    <property type="project" value="UniProtKB-KW"/>
</dbReference>
<feature type="region of interest" description="Disordered" evidence="5">
    <location>
        <begin position="42"/>
        <end position="62"/>
    </location>
</feature>
<dbReference type="SUPFAM" id="SSF56349">
    <property type="entry name" value="DNA breaking-rejoining enzymes"/>
    <property type="match status" value="1"/>
</dbReference>
<dbReference type="Gene3D" id="3.30.160.390">
    <property type="entry name" value="Integrase, DNA-binding domain"/>
    <property type="match status" value="1"/>
</dbReference>
<dbReference type="InterPro" id="IPR025166">
    <property type="entry name" value="Integrase_DNA_bind_dom"/>
</dbReference>
<keyword evidence="4" id="KW-0233">DNA recombination</keyword>
<keyword evidence="3" id="KW-0238">DNA-binding</keyword>
<comment type="similarity">
    <text evidence="1">Belongs to the 'phage' integrase family.</text>
</comment>
<dbReference type="GO" id="GO:0006310">
    <property type="term" value="P:DNA recombination"/>
    <property type="evidence" value="ECO:0007669"/>
    <property type="project" value="UniProtKB-KW"/>
</dbReference>
<evidence type="ECO:0000313" key="7">
    <source>
        <dbReference type="EMBL" id="TQV67070.1"/>
    </source>
</evidence>